<feature type="transmembrane region" description="Helical" evidence="1">
    <location>
        <begin position="155"/>
        <end position="178"/>
    </location>
</feature>
<evidence type="ECO:0000256" key="1">
    <source>
        <dbReference type="SAM" id="Phobius"/>
    </source>
</evidence>
<evidence type="ECO:0000313" key="2">
    <source>
        <dbReference type="EMBL" id="GGF89259.1"/>
    </source>
</evidence>
<dbReference type="PROSITE" id="PS51257">
    <property type="entry name" value="PROKAR_LIPOPROTEIN"/>
    <property type="match status" value="1"/>
</dbReference>
<name>A0A917FKH7_9HYPH</name>
<protein>
    <submittedName>
        <fullName evidence="2">Uncharacterized protein</fullName>
    </submittedName>
</protein>
<keyword evidence="1" id="KW-0812">Transmembrane</keyword>
<keyword evidence="1" id="KW-0472">Membrane</keyword>
<dbReference type="RefSeq" id="WP_188584222.1">
    <property type="nucleotide sequence ID" value="NZ_BMCT01000014.1"/>
</dbReference>
<proteinExistence type="predicted"/>
<evidence type="ECO:0000313" key="3">
    <source>
        <dbReference type="Proteomes" id="UP000606044"/>
    </source>
</evidence>
<organism evidence="2 3">
    <name type="scientific">Azorhizobium oxalatiphilum</name>
    <dbReference type="NCBI Taxonomy" id="980631"/>
    <lineage>
        <taxon>Bacteria</taxon>
        <taxon>Pseudomonadati</taxon>
        <taxon>Pseudomonadota</taxon>
        <taxon>Alphaproteobacteria</taxon>
        <taxon>Hyphomicrobiales</taxon>
        <taxon>Xanthobacteraceae</taxon>
        <taxon>Azorhizobium</taxon>
    </lineage>
</organism>
<sequence length="220" mass="23127">MTRTTVVLISLFAMIAAACVAFGAYFAYATLLTANRTAVEARFAITAQRISSTGELASSLGIALAAQQTLTELVRREARIDPAVRAIDVTDERGRVLFSSDPARVGRDEMARPPDSVSRVMENDLEARIGRVIVHYDPVILAQGAKALADDLRAIAIPTLAAAAVATIAVGLLLAAALRRSLRRAADPNQWPEAARAALASVDAAHAAALTGHASANRGF</sequence>
<dbReference type="AlphaFoldDB" id="A0A917FKH7"/>
<reference evidence="2" key="2">
    <citation type="submission" date="2020-09" db="EMBL/GenBank/DDBJ databases">
        <authorList>
            <person name="Sun Q."/>
            <person name="Sedlacek I."/>
        </authorList>
    </citation>
    <scope>NUCLEOTIDE SEQUENCE</scope>
    <source>
        <strain evidence="2">CCM 7897</strain>
    </source>
</reference>
<keyword evidence="3" id="KW-1185">Reference proteome</keyword>
<reference evidence="2" key="1">
    <citation type="journal article" date="2014" name="Int. J. Syst. Evol. Microbiol.">
        <title>Complete genome sequence of Corynebacterium casei LMG S-19264T (=DSM 44701T), isolated from a smear-ripened cheese.</title>
        <authorList>
            <consortium name="US DOE Joint Genome Institute (JGI-PGF)"/>
            <person name="Walter F."/>
            <person name="Albersmeier A."/>
            <person name="Kalinowski J."/>
            <person name="Ruckert C."/>
        </authorList>
    </citation>
    <scope>NUCLEOTIDE SEQUENCE</scope>
    <source>
        <strain evidence="2">CCM 7897</strain>
    </source>
</reference>
<dbReference type="EMBL" id="BMCT01000014">
    <property type="protein sequence ID" value="GGF89259.1"/>
    <property type="molecule type" value="Genomic_DNA"/>
</dbReference>
<dbReference type="Proteomes" id="UP000606044">
    <property type="component" value="Unassembled WGS sequence"/>
</dbReference>
<keyword evidence="1" id="KW-1133">Transmembrane helix</keyword>
<comment type="caution">
    <text evidence="2">The sequence shown here is derived from an EMBL/GenBank/DDBJ whole genome shotgun (WGS) entry which is preliminary data.</text>
</comment>
<accession>A0A917FKH7</accession>
<gene>
    <name evidence="2" type="ORF">GCM10007301_56470</name>
</gene>